<dbReference type="InParanoid" id="A0A078ATS1"/>
<organism evidence="1 2">
    <name type="scientific">Stylonychia lemnae</name>
    <name type="common">Ciliate</name>
    <dbReference type="NCBI Taxonomy" id="5949"/>
    <lineage>
        <taxon>Eukaryota</taxon>
        <taxon>Sar</taxon>
        <taxon>Alveolata</taxon>
        <taxon>Ciliophora</taxon>
        <taxon>Intramacronucleata</taxon>
        <taxon>Spirotrichea</taxon>
        <taxon>Stichotrichia</taxon>
        <taxon>Sporadotrichida</taxon>
        <taxon>Oxytrichidae</taxon>
        <taxon>Stylonychinae</taxon>
        <taxon>Stylonychia</taxon>
    </lineage>
</organism>
<sequence>MSEGLLLKIKDVVTLKAKLNEIMDKIISTSSMEQKDKQQRKKVHDSIISGAQKLMLHLKTSFLGASTFSRIAKSVSGHDIDDEIEALSITNNPYQLGQHIPIQQIRSNLDFVNISHNQVIANQKLEQNQFQQVQSLSIIKSKMLKPQPKLDAHGALDQIDRLSNELRCVEERLISNYEQKEKLLSQKLHSIINEQSDLKYIIQSQHEDLQIILINQNQEDQ</sequence>
<keyword evidence="2" id="KW-1185">Reference proteome</keyword>
<dbReference type="Proteomes" id="UP000039865">
    <property type="component" value="Unassembled WGS sequence"/>
</dbReference>
<protein>
    <submittedName>
        <fullName evidence="1">Uncharacterized protein</fullName>
    </submittedName>
</protein>
<reference evidence="1 2" key="1">
    <citation type="submission" date="2014-06" db="EMBL/GenBank/DDBJ databases">
        <authorList>
            <person name="Swart Estienne"/>
        </authorList>
    </citation>
    <scope>NUCLEOTIDE SEQUENCE [LARGE SCALE GENOMIC DNA]</scope>
    <source>
        <strain evidence="1 2">130c</strain>
    </source>
</reference>
<dbReference type="EMBL" id="CCKQ01012625">
    <property type="protein sequence ID" value="CDW84243.1"/>
    <property type="molecule type" value="Genomic_DNA"/>
</dbReference>
<evidence type="ECO:0000313" key="1">
    <source>
        <dbReference type="EMBL" id="CDW84243.1"/>
    </source>
</evidence>
<gene>
    <name evidence="1" type="primary">Contig6499.g6953</name>
    <name evidence="1" type="ORF">STYLEM_13300</name>
</gene>
<accession>A0A078ATS1</accession>
<evidence type="ECO:0000313" key="2">
    <source>
        <dbReference type="Proteomes" id="UP000039865"/>
    </source>
</evidence>
<name>A0A078ATS1_STYLE</name>
<proteinExistence type="predicted"/>
<dbReference type="AlphaFoldDB" id="A0A078ATS1"/>